<dbReference type="InterPro" id="IPR011707">
    <property type="entry name" value="Cu-oxidase-like_N"/>
</dbReference>
<keyword evidence="7" id="KW-0732">Signal</keyword>
<dbReference type="SUPFAM" id="SSF49503">
    <property type="entry name" value="Cupredoxins"/>
    <property type="match status" value="2"/>
</dbReference>
<reference evidence="10" key="1">
    <citation type="submission" date="2023-02" db="EMBL/GenBank/DDBJ databases">
        <title>Identification and recombinant expression of a fungal hydrolase from Papiliotrema laurentii that hydrolyzes apple cutin and clears colloidal polyester polyurethane.</title>
        <authorList>
            <consortium name="DOE Joint Genome Institute"/>
            <person name="Roman V.A."/>
            <person name="Bojanowski C."/>
            <person name="Crable B.R."/>
            <person name="Wagner D.N."/>
            <person name="Hung C.S."/>
            <person name="Nadeau L.J."/>
            <person name="Schratz L."/>
            <person name="Haridas S."/>
            <person name="Pangilinan J."/>
            <person name="Lipzen A."/>
            <person name="Na H."/>
            <person name="Yan M."/>
            <person name="Ng V."/>
            <person name="Grigoriev I.V."/>
            <person name="Spatafora J.W."/>
            <person name="Barlow D."/>
            <person name="Biffinger J."/>
            <person name="Kelley-Loughnane N."/>
            <person name="Varaljay V.A."/>
            <person name="Crookes-Goodson W.J."/>
        </authorList>
    </citation>
    <scope>NUCLEOTIDE SEQUENCE</scope>
    <source>
        <strain evidence="10">5307AH</strain>
    </source>
</reference>
<evidence type="ECO:0000256" key="4">
    <source>
        <dbReference type="ARBA" id="ARBA00023008"/>
    </source>
</evidence>
<evidence type="ECO:0000256" key="2">
    <source>
        <dbReference type="ARBA" id="ARBA00022723"/>
    </source>
</evidence>
<keyword evidence="11" id="KW-1185">Reference proteome</keyword>
<dbReference type="EMBL" id="JAODAN010000016">
    <property type="protein sequence ID" value="KAK1920591.1"/>
    <property type="molecule type" value="Genomic_DNA"/>
</dbReference>
<comment type="similarity">
    <text evidence="1">Belongs to the multicopper oxidase family.</text>
</comment>
<feature type="region of interest" description="Disordered" evidence="6">
    <location>
        <begin position="298"/>
        <end position="318"/>
    </location>
</feature>
<dbReference type="Pfam" id="PF07732">
    <property type="entry name" value="Cu-oxidase_3"/>
    <property type="match status" value="1"/>
</dbReference>
<evidence type="ECO:0000256" key="5">
    <source>
        <dbReference type="ARBA" id="ARBA00023180"/>
    </source>
</evidence>
<feature type="chain" id="PRO_5042043153" evidence="7">
    <location>
        <begin position="25"/>
        <end position="661"/>
    </location>
</feature>
<proteinExistence type="inferred from homology"/>
<dbReference type="InterPro" id="IPR008972">
    <property type="entry name" value="Cupredoxin"/>
</dbReference>
<evidence type="ECO:0000259" key="9">
    <source>
        <dbReference type="Pfam" id="PF07732"/>
    </source>
</evidence>
<keyword evidence="2" id="KW-0479">Metal-binding</keyword>
<gene>
    <name evidence="10" type="ORF">DB88DRAFT_475766</name>
</gene>
<dbReference type="AlphaFoldDB" id="A0AAD9FMA6"/>
<keyword evidence="4" id="KW-0186">Copper</keyword>
<evidence type="ECO:0000259" key="8">
    <source>
        <dbReference type="Pfam" id="PF07731"/>
    </source>
</evidence>
<dbReference type="GO" id="GO:0016491">
    <property type="term" value="F:oxidoreductase activity"/>
    <property type="evidence" value="ECO:0007669"/>
    <property type="project" value="UniProtKB-KW"/>
</dbReference>
<keyword evidence="3" id="KW-0560">Oxidoreductase</keyword>
<dbReference type="PANTHER" id="PTHR11709:SF488">
    <property type="entry name" value="LACCASE-RELATED"/>
    <property type="match status" value="1"/>
</dbReference>
<keyword evidence="5" id="KW-0325">Glycoprotein</keyword>
<accession>A0AAD9FMA6</accession>
<organism evidence="10 11">
    <name type="scientific">Papiliotrema laurentii</name>
    <name type="common">Cryptococcus laurentii</name>
    <dbReference type="NCBI Taxonomy" id="5418"/>
    <lineage>
        <taxon>Eukaryota</taxon>
        <taxon>Fungi</taxon>
        <taxon>Dikarya</taxon>
        <taxon>Basidiomycota</taxon>
        <taxon>Agaricomycotina</taxon>
        <taxon>Tremellomycetes</taxon>
        <taxon>Tremellales</taxon>
        <taxon>Rhynchogastremaceae</taxon>
        <taxon>Papiliotrema</taxon>
    </lineage>
</organism>
<evidence type="ECO:0000256" key="6">
    <source>
        <dbReference type="SAM" id="MobiDB-lite"/>
    </source>
</evidence>
<dbReference type="Proteomes" id="UP001182556">
    <property type="component" value="Unassembled WGS sequence"/>
</dbReference>
<feature type="compositionally biased region" description="Basic and acidic residues" evidence="6">
    <location>
        <begin position="298"/>
        <end position="310"/>
    </location>
</feature>
<dbReference type="Gene3D" id="2.60.40.420">
    <property type="entry name" value="Cupredoxins - blue copper proteins"/>
    <property type="match status" value="2"/>
</dbReference>
<feature type="domain" description="Plastocyanin-like" evidence="9">
    <location>
        <begin position="67"/>
        <end position="108"/>
    </location>
</feature>
<comment type="caution">
    <text evidence="10">The sequence shown here is derived from an EMBL/GenBank/DDBJ whole genome shotgun (WGS) entry which is preliminary data.</text>
</comment>
<dbReference type="InterPro" id="IPR045087">
    <property type="entry name" value="Cu-oxidase_fam"/>
</dbReference>
<dbReference type="PROSITE" id="PS00079">
    <property type="entry name" value="MULTICOPPER_OXIDASE1"/>
    <property type="match status" value="1"/>
</dbReference>
<evidence type="ECO:0000256" key="1">
    <source>
        <dbReference type="ARBA" id="ARBA00010609"/>
    </source>
</evidence>
<evidence type="ECO:0000256" key="3">
    <source>
        <dbReference type="ARBA" id="ARBA00023002"/>
    </source>
</evidence>
<evidence type="ECO:0000313" key="10">
    <source>
        <dbReference type="EMBL" id="KAK1920591.1"/>
    </source>
</evidence>
<dbReference type="PROSITE" id="PS00080">
    <property type="entry name" value="MULTICOPPER_OXIDASE2"/>
    <property type="match status" value="1"/>
</dbReference>
<feature type="domain" description="Plastocyanin-like" evidence="8">
    <location>
        <begin position="513"/>
        <end position="635"/>
    </location>
</feature>
<evidence type="ECO:0000256" key="7">
    <source>
        <dbReference type="SAM" id="SignalP"/>
    </source>
</evidence>
<dbReference type="GO" id="GO:0005507">
    <property type="term" value="F:copper ion binding"/>
    <property type="evidence" value="ECO:0007669"/>
    <property type="project" value="InterPro"/>
</dbReference>
<sequence>MVSLYIGMAVVWLVAVPIAAVTSCQKIETTAREYTLNVTDGYGAPGRRSSNIMQSALYAIPIRLSTDGFARPLFLVNGNTPGPIIEANQGEQLVVTVNNMLAVQIGMHCMRFLPADDIPTASERNPTMARIGTMFTFVISTRTAFAVLFFIQPNGTVERPYALISNKSDDLEAMQRAERTSSLLMVNDWFRRTSDEIALRMVATQDSMRPLCANSVLFNGMGRVDCPIDTLGRTSFGCEAMGDSMDMGSMSDCNKTSITQQMVDSLDSEMSGSMSLSKPGRNTTNGVLVVHQIYHGQHVDHDDGSRRPADLDNTGFSPPRLSASMTMDHGYGHAFIPCSFLTDDGNPADDTCQNTTSPRYLALSFDEHDFWIVSADGAFVTPQKSQGIIASQAPRELKRYTTIRASTMITVKSSKAQPLLRLCAVQIADSSVQATSSPWIGVEGKPLNSTIRLMDDKALAPYPVEVVPVSNREIRLDVNQSNPTVWVLESGQPFASNNGQQTPLLFAPRNASGIFWLSKGDVVDVLLQVAVDSLDTMAHPIHLHGHYFRVLGSLANSTFPTNMSITDVATSMSDSPVGMALNTNSTAPRRDSAHLPEAGWLAIRFVADNPGVWLLHCHINSHLASGMAVAFIEAADDLPVFGDNITTPPQIAPLSSIPELQ</sequence>
<dbReference type="InterPro" id="IPR011706">
    <property type="entry name" value="Cu-oxidase_C"/>
</dbReference>
<dbReference type="InterPro" id="IPR002355">
    <property type="entry name" value="Cu_oxidase_Cu_BS"/>
</dbReference>
<feature type="signal peptide" evidence="7">
    <location>
        <begin position="1"/>
        <end position="24"/>
    </location>
</feature>
<dbReference type="PANTHER" id="PTHR11709">
    <property type="entry name" value="MULTI-COPPER OXIDASE"/>
    <property type="match status" value="1"/>
</dbReference>
<name>A0AAD9FMA6_PAPLA</name>
<dbReference type="Pfam" id="PF07731">
    <property type="entry name" value="Cu-oxidase_2"/>
    <property type="match status" value="1"/>
</dbReference>
<evidence type="ECO:0000313" key="11">
    <source>
        <dbReference type="Proteomes" id="UP001182556"/>
    </source>
</evidence>
<protein>
    <submittedName>
        <fullName evidence="10">Multicopper oxidase-domain-containing protein</fullName>
    </submittedName>
</protein>
<dbReference type="InterPro" id="IPR033138">
    <property type="entry name" value="Cu_oxidase_CS"/>
</dbReference>